<dbReference type="InterPro" id="IPR029063">
    <property type="entry name" value="SAM-dependent_MTases_sf"/>
</dbReference>
<protein>
    <recommendedName>
        <fullName evidence="1">Methyltransferase domain-containing protein</fullName>
    </recommendedName>
</protein>
<feature type="domain" description="Methyltransferase" evidence="1">
    <location>
        <begin position="54"/>
        <end position="164"/>
    </location>
</feature>
<dbReference type="EMBL" id="AP019377">
    <property type="protein sequence ID" value="BBH94547.1"/>
    <property type="molecule type" value="Genomic_DNA"/>
</dbReference>
<sequence length="325" mass="36807">MRHVREGEDCTMAANNPVFGNECGLPLNAVAWLEMHHRCKAAEREQMVRDLQLKAGSLVVDAGCGPGLWVPLLARAIGPQGRIIGVDISVEALVTARRRSAGTWYASQVEYKLAPLEQLPLAHGTVDAIFSANVSQYLPEPVKTFKTLGQYLVPGGRLIVKDIDFGTLRFHTIDAGLQARVFQARERWERVRVEHGYPFEDSWVGSKLAGYLREAGYEEIEEKTYLIQRRYPLSPDYRAYLQGIAEWFVCEGAPGLSSEDLTAWLQCFFDEEYNVFDQETFLYEETEYVVSGVWPGRLASREEETLAASFEEPERRLLSLEEVLH</sequence>
<organism evidence="2">
    <name type="scientific">Thermogemmatispora argillosa</name>
    <dbReference type="NCBI Taxonomy" id="2045280"/>
    <lineage>
        <taxon>Bacteria</taxon>
        <taxon>Bacillati</taxon>
        <taxon>Chloroflexota</taxon>
        <taxon>Ktedonobacteria</taxon>
        <taxon>Thermogemmatisporales</taxon>
        <taxon>Thermogemmatisporaceae</taxon>
        <taxon>Thermogemmatispora</taxon>
    </lineage>
</organism>
<evidence type="ECO:0000259" key="1">
    <source>
        <dbReference type="Pfam" id="PF13847"/>
    </source>
</evidence>
<dbReference type="SUPFAM" id="SSF53335">
    <property type="entry name" value="S-adenosyl-L-methionine-dependent methyltransferases"/>
    <property type="match status" value="1"/>
</dbReference>
<dbReference type="AlphaFoldDB" id="A0A455T1X3"/>
<reference evidence="2" key="1">
    <citation type="submission" date="2018-12" db="EMBL/GenBank/DDBJ databases">
        <title>Novel natural products biosynthetic potential of the class Ktedonobacteria.</title>
        <authorList>
            <person name="Zheng Y."/>
            <person name="Saitou A."/>
            <person name="Wang C.M."/>
            <person name="Toyoda A."/>
            <person name="Minakuchi Y."/>
            <person name="Sekiguchi Y."/>
            <person name="Ueda K."/>
            <person name="Takano H."/>
            <person name="Sakai Y."/>
            <person name="Yokota A."/>
            <person name="Yabe S."/>
        </authorList>
    </citation>
    <scope>NUCLEOTIDE SEQUENCE</scope>
    <source>
        <strain evidence="2">A3-2</strain>
    </source>
</reference>
<proteinExistence type="predicted"/>
<evidence type="ECO:0000313" key="2">
    <source>
        <dbReference type="EMBL" id="BBH94547.1"/>
    </source>
</evidence>
<dbReference type="CDD" id="cd02440">
    <property type="entry name" value="AdoMet_MTases"/>
    <property type="match status" value="1"/>
</dbReference>
<dbReference type="PANTHER" id="PTHR43861">
    <property type="entry name" value="TRANS-ACONITATE 2-METHYLTRANSFERASE-RELATED"/>
    <property type="match status" value="1"/>
</dbReference>
<dbReference type="InterPro" id="IPR025714">
    <property type="entry name" value="Methyltranfer_dom"/>
</dbReference>
<dbReference type="PANTHER" id="PTHR43861:SF1">
    <property type="entry name" value="TRANS-ACONITATE 2-METHYLTRANSFERASE"/>
    <property type="match status" value="1"/>
</dbReference>
<accession>A0A455T1X3</accession>
<dbReference type="Pfam" id="PF13847">
    <property type="entry name" value="Methyltransf_31"/>
    <property type="match status" value="1"/>
</dbReference>
<dbReference type="Gene3D" id="3.40.50.150">
    <property type="entry name" value="Vaccinia Virus protein VP39"/>
    <property type="match status" value="1"/>
</dbReference>
<gene>
    <name evidence="2" type="ORF">KTA_27460</name>
</gene>
<name>A0A455T1X3_9CHLR</name>